<keyword evidence="2" id="KW-0325">Glycoprotein</keyword>
<dbReference type="GO" id="GO:0005765">
    <property type="term" value="C:lysosomal membrane"/>
    <property type="evidence" value="ECO:0007669"/>
    <property type="project" value="TreeGrafter"/>
</dbReference>
<evidence type="ECO:0000256" key="3">
    <source>
        <dbReference type="SAM" id="MobiDB-lite"/>
    </source>
</evidence>
<dbReference type="GO" id="GO:0016798">
    <property type="term" value="F:hydrolase activity, acting on glycosyl bonds"/>
    <property type="evidence" value="ECO:0007669"/>
    <property type="project" value="TreeGrafter"/>
</dbReference>
<name>A0A7S4R5I7_9STRA</name>
<feature type="region of interest" description="Disordered" evidence="3">
    <location>
        <begin position="156"/>
        <end position="220"/>
    </location>
</feature>
<dbReference type="InterPro" id="IPR026138">
    <property type="entry name" value="CLN5"/>
</dbReference>
<accession>A0A7S4R5I7</accession>
<evidence type="ECO:0000313" key="4">
    <source>
        <dbReference type="EMBL" id="CAE4604096.1"/>
    </source>
</evidence>
<feature type="compositionally biased region" description="Low complexity" evidence="3">
    <location>
        <begin position="177"/>
        <end position="203"/>
    </location>
</feature>
<gene>
    <name evidence="4" type="ORF">DBRI00130_LOCUS13275</name>
</gene>
<protein>
    <submittedName>
        <fullName evidence="4">Uncharacterized protein</fullName>
    </submittedName>
</protein>
<proteinExistence type="inferred from homology"/>
<dbReference type="AlphaFoldDB" id="A0A7S4R5I7"/>
<dbReference type="GO" id="GO:0007040">
    <property type="term" value="P:lysosome organization"/>
    <property type="evidence" value="ECO:0007669"/>
    <property type="project" value="TreeGrafter"/>
</dbReference>
<comment type="similarity">
    <text evidence="1">Belongs to the CLN5 family.</text>
</comment>
<dbReference type="PANTHER" id="PTHR15380:SF2">
    <property type="entry name" value="CEROID-LIPOFUSCINOSIS NEURONAL PROTEIN 5"/>
    <property type="match status" value="1"/>
</dbReference>
<organism evidence="4">
    <name type="scientific">Ditylum brightwellii</name>
    <dbReference type="NCBI Taxonomy" id="49249"/>
    <lineage>
        <taxon>Eukaryota</taxon>
        <taxon>Sar</taxon>
        <taxon>Stramenopiles</taxon>
        <taxon>Ochrophyta</taxon>
        <taxon>Bacillariophyta</taxon>
        <taxon>Mediophyceae</taxon>
        <taxon>Lithodesmiophycidae</taxon>
        <taxon>Lithodesmiales</taxon>
        <taxon>Lithodesmiaceae</taxon>
        <taxon>Ditylum</taxon>
    </lineage>
</organism>
<sequence>MASTTGAVLGSMIQYAAEYSSNHPRYQPFQVMAKDTGKIVLRSSSSDDFVWSMLDQLANLYVTMEPILVPPRYSIRFYVESKKMVTKLNANQQQQPQTNNPSAKTIATLAAEFYDKFYACGNAIRTGDYSRYNPTPSPTIFVASDVLSVAPSTALIDPSTNAESPGGKKHKHKKNATHANTDNSINNTARDSNNNSNARLLATPSIVTTEEKTRKLNPPF</sequence>
<feature type="compositionally biased region" description="Basic residues" evidence="3">
    <location>
        <begin position="167"/>
        <end position="176"/>
    </location>
</feature>
<dbReference type="EMBL" id="HBNS01016582">
    <property type="protein sequence ID" value="CAE4604096.1"/>
    <property type="molecule type" value="Transcribed_RNA"/>
</dbReference>
<reference evidence="4" key="1">
    <citation type="submission" date="2021-01" db="EMBL/GenBank/DDBJ databases">
        <authorList>
            <person name="Corre E."/>
            <person name="Pelletier E."/>
            <person name="Niang G."/>
            <person name="Scheremetjew M."/>
            <person name="Finn R."/>
            <person name="Kale V."/>
            <person name="Holt S."/>
            <person name="Cochrane G."/>
            <person name="Meng A."/>
            <person name="Brown T."/>
            <person name="Cohen L."/>
        </authorList>
    </citation>
    <scope>NUCLEOTIDE SEQUENCE</scope>
    <source>
        <strain evidence="4">GSO104</strain>
    </source>
</reference>
<dbReference type="PANTHER" id="PTHR15380">
    <property type="entry name" value="CEROID-LIPOFUSCINOSIS, NEURONAL 5"/>
    <property type="match status" value="1"/>
</dbReference>
<evidence type="ECO:0000256" key="1">
    <source>
        <dbReference type="ARBA" id="ARBA00007028"/>
    </source>
</evidence>
<evidence type="ECO:0000256" key="2">
    <source>
        <dbReference type="ARBA" id="ARBA00023180"/>
    </source>
</evidence>